<proteinExistence type="predicted"/>
<dbReference type="Proteomes" id="UP000198749">
    <property type="component" value="Unassembled WGS sequence"/>
</dbReference>
<sequence length="264" mass="30567">MKKFNITEFFEEYSRGLDEFPIIYSKDDLEKTILSSSKPRSLFSLVSFLPKINSLRIGVFDLYCIEEFYSIGILYRSCIEHSVKAMYIWMKMISDSSDDIGKDYLGMEGDLEKIRYAASLNKQIKVQGGSPIPNIFAFMQRMELVSNGSSRREVERETNSFKIYKMLDWMLEEKSRSVSAPSLLLEVYPLYEELTSIVHAMPNSTSSYELIGEQSDKILKITAMLSLSLYVLIYRSLAQENPMYEDVAEYCELKIISFTKELNE</sequence>
<name>A0A1H9KUH7_9GAMM</name>
<dbReference type="AlphaFoldDB" id="A0A1H9KUH7"/>
<evidence type="ECO:0000313" key="1">
    <source>
        <dbReference type="EMBL" id="SER02679.1"/>
    </source>
</evidence>
<protein>
    <submittedName>
        <fullName evidence="1">Uncharacterized protein</fullName>
    </submittedName>
</protein>
<reference evidence="2" key="1">
    <citation type="submission" date="2016-10" db="EMBL/GenBank/DDBJ databases">
        <authorList>
            <person name="Varghese N."/>
            <person name="Submissions S."/>
        </authorList>
    </citation>
    <scope>NUCLEOTIDE SEQUENCE [LARGE SCALE GENOMIC DNA]</scope>
    <source>
        <strain evidence="2">DSM 18887</strain>
    </source>
</reference>
<gene>
    <name evidence="1" type="ORF">SAMN03080615_03664</name>
</gene>
<dbReference type="EMBL" id="FOGB01000014">
    <property type="protein sequence ID" value="SER02679.1"/>
    <property type="molecule type" value="Genomic_DNA"/>
</dbReference>
<accession>A0A1H9KUH7</accession>
<keyword evidence="2" id="KW-1185">Reference proteome</keyword>
<dbReference type="RefSeq" id="WP_091361069.1">
    <property type="nucleotide sequence ID" value="NZ_AP025284.1"/>
</dbReference>
<evidence type="ECO:0000313" key="2">
    <source>
        <dbReference type="Proteomes" id="UP000198749"/>
    </source>
</evidence>
<organism evidence="1 2">
    <name type="scientific">Amphritea atlantica</name>
    <dbReference type="NCBI Taxonomy" id="355243"/>
    <lineage>
        <taxon>Bacteria</taxon>
        <taxon>Pseudomonadati</taxon>
        <taxon>Pseudomonadota</taxon>
        <taxon>Gammaproteobacteria</taxon>
        <taxon>Oceanospirillales</taxon>
        <taxon>Oceanospirillaceae</taxon>
        <taxon>Amphritea</taxon>
    </lineage>
</organism>
<dbReference type="STRING" id="355243.SAMN03080615_03664"/>